<name>A0A1I1Q9K1_9RHOB</name>
<reference evidence="1 2" key="1">
    <citation type="submission" date="2016-10" db="EMBL/GenBank/DDBJ databases">
        <authorList>
            <person name="de Groot N.N."/>
        </authorList>
    </citation>
    <scope>NUCLEOTIDE SEQUENCE [LARGE SCALE GENOMIC DNA]</scope>
    <source>
        <strain evidence="1 2">DSM 29619</strain>
    </source>
</reference>
<sequence>MQHDLPKDLTQDGTGTVLLYSIHRTEDWFRHLGENMGFAKSAVVSCLPGEGDHNVIADFQHHQRRFYAADARHSDLLDAATVADIAARCRVLRFMGDRRAAAMILGMAEAMAKVLDVVQPDVIVSFPIDRYVSDVLEHLGRARGVPFYELTVSALNGQSMLMRKGALCQHGPDPDPALVEAGVEEMATPLFKPSYVQGVANFTAKRWLKVFAYFRLRGFVFWLISLLHRDRLNLHYLDAQSFLGHKPRLSDMRIVNLVDRDWRDSLDAFPKDRRLFIGLALFPEASIDYWIHDLKLIEYEDVIVEMATAFSDAGYLVLVKDHPLQFGFRQCGLIDRLRAIKNVKFVPYEENGTELLTLCGVSFTCTGTLGLQAALLGAKSIVVENYYTTDTRDFIFLSDRDRIKDLPEEASSRDFSTGLEDRQRRIIANLLRGSFVSDFFSFEKFDKTNPSPGATELGHVLGREVRALMAEDGASARHNGRGT</sequence>
<dbReference type="STRING" id="517719.SAMN05421762_3544"/>
<evidence type="ECO:0008006" key="3">
    <source>
        <dbReference type="Google" id="ProtNLM"/>
    </source>
</evidence>
<dbReference type="AlphaFoldDB" id="A0A1I1Q9K1"/>
<dbReference type="EMBL" id="FOLX01000003">
    <property type="protein sequence ID" value="SFD18814.1"/>
    <property type="molecule type" value="Genomic_DNA"/>
</dbReference>
<evidence type="ECO:0000313" key="1">
    <source>
        <dbReference type="EMBL" id="SFD18814.1"/>
    </source>
</evidence>
<accession>A0A1I1Q9K1</accession>
<dbReference type="Proteomes" id="UP000231644">
    <property type="component" value="Unassembled WGS sequence"/>
</dbReference>
<protein>
    <recommendedName>
        <fullName evidence="3">Capsule polysaccharide biosynthesis protein</fullName>
    </recommendedName>
</protein>
<dbReference type="RefSeq" id="WP_093454889.1">
    <property type="nucleotide sequence ID" value="NZ_FNZG01000006.1"/>
</dbReference>
<evidence type="ECO:0000313" key="2">
    <source>
        <dbReference type="Proteomes" id="UP000231644"/>
    </source>
</evidence>
<organism evidence="1 2">
    <name type="scientific">Pseudooceanicola nitratireducens</name>
    <dbReference type="NCBI Taxonomy" id="517719"/>
    <lineage>
        <taxon>Bacteria</taxon>
        <taxon>Pseudomonadati</taxon>
        <taxon>Pseudomonadota</taxon>
        <taxon>Alphaproteobacteria</taxon>
        <taxon>Rhodobacterales</taxon>
        <taxon>Paracoccaceae</taxon>
        <taxon>Pseudooceanicola</taxon>
    </lineage>
</organism>
<proteinExistence type="predicted"/>
<gene>
    <name evidence="1" type="ORF">SAMN05421762_3544</name>
</gene>
<keyword evidence="2" id="KW-1185">Reference proteome</keyword>
<dbReference type="OrthoDB" id="6280052at2"/>